<proteinExistence type="predicted"/>
<protein>
    <recommendedName>
        <fullName evidence="5">TIGR00300 family protein</fullName>
    </recommendedName>
</protein>
<feature type="domain" description="Arginine dihydrolase ArgZ/ArgE-like C-terminal first subdomain" evidence="2">
    <location>
        <begin position="49"/>
        <end position="122"/>
    </location>
</feature>
<evidence type="ECO:0000313" key="4">
    <source>
        <dbReference type="Proteomes" id="UP001165422"/>
    </source>
</evidence>
<comment type="caution">
    <text evidence="3">The sequence shown here is derived from an EMBL/GenBank/DDBJ whole genome shotgun (WGS) entry which is preliminary data.</text>
</comment>
<gene>
    <name evidence="3" type="ORF">LN736_13850</name>
</gene>
<evidence type="ECO:0008006" key="5">
    <source>
        <dbReference type="Google" id="ProtNLM"/>
    </source>
</evidence>
<sequence>MNFELPEYHSPNFTDEIFLSAPNAVTEKVKIKGIAPDNYHATSIYPEYFKINGKWILAPESRMDCVVVVDKHDKLKVKEFRNLEVGEEVILGRSENTSEGIFIHINGFENNFKSENQTFLFRSGRSRESSCSKDYDNLYELLRYEKEHGYILWVLGPAVVFDADSKKAMSSLIDYGYANCIFAGNALATHDLEGSLLKTALGQNIYTQRSVINGHYNHIDVINKVRKCGSFNNFIKEEHIENGVIYSCVKNKIPLILAGSIRDDGPLPSVIPNVYESQNTMRHYCKKATTVICLATQLHTIATGNMTPVYKIQDGKIRPVYIYTVDISEFVVNKLRDRGSLEVTSIVTNVQDFIVNVANNLTNKK</sequence>
<evidence type="ECO:0000313" key="3">
    <source>
        <dbReference type="EMBL" id="MCC9295946.1"/>
    </source>
</evidence>
<organism evidence="3 4">
    <name type="scientific">Clostridium aromativorans</name>
    <dbReference type="NCBI Taxonomy" id="2836848"/>
    <lineage>
        <taxon>Bacteria</taxon>
        <taxon>Bacillati</taxon>
        <taxon>Bacillota</taxon>
        <taxon>Clostridia</taxon>
        <taxon>Eubacteriales</taxon>
        <taxon>Clostridiaceae</taxon>
        <taxon>Clostridium</taxon>
    </lineage>
</organism>
<evidence type="ECO:0000259" key="1">
    <source>
        <dbReference type="Pfam" id="PF21570"/>
    </source>
</evidence>
<dbReference type="Pfam" id="PF21570">
    <property type="entry name" value="ArgZ-like_C_2nd"/>
    <property type="match status" value="1"/>
</dbReference>
<dbReference type="RefSeq" id="WP_150358176.1">
    <property type="nucleotide sequence ID" value="NZ_JAJJPB010000020.1"/>
</dbReference>
<feature type="domain" description="Arginine dihydrolase ArgZ/ArgE-like C-terminal second subdomain" evidence="1">
    <location>
        <begin position="141"/>
        <end position="355"/>
    </location>
</feature>
<accession>A0ABS8N811</accession>
<dbReference type="Pfam" id="PF21571">
    <property type="entry name" value="ArgZ-like_C_1st"/>
    <property type="match status" value="1"/>
</dbReference>
<keyword evidence="4" id="KW-1185">Reference proteome</keyword>
<reference evidence="3" key="1">
    <citation type="submission" date="2021-11" db="EMBL/GenBank/DDBJ databases">
        <authorList>
            <person name="Qingchun L."/>
            <person name="Dong Z."/>
            <person name="Zongwei Q."/>
            <person name="Jia Z."/>
            <person name="Duotao L."/>
        </authorList>
    </citation>
    <scope>NUCLEOTIDE SEQUENCE</scope>
    <source>
        <strain evidence="3">WLY-B-L2</strain>
    </source>
</reference>
<dbReference type="Gene3D" id="2.40.420.10">
    <property type="entry name" value="conserved putative lor/sdh protein from methanococcus maripaludis s2 domain"/>
    <property type="match status" value="1"/>
</dbReference>
<dbReference type="InterPro" id="IPR048963">
    <property type="entry name" value="ArgZ/ArgE-like_C_2nd"/>
</dbReference>
<evidence type="ECO:0000259" key="2">
    <source>
        <dbReference type="Pfam" id="PF21571"/>
    </source>
</evidence>
<dbReference type="EMBL" id="JAJJPB010000020">
    <property type="protein sequence ID" value="MCC9295946.1"/>
    <property type="molecule type" value="Genomic_DNA"/>
</dbReference>
<dbReference type="InterPro" id="IPR048964">
    <property type="entry name" value="ArgZ/ArgE-like_C_1st"/>
</dbReference>
<dbReference type="Gene3D" id="3.40.50.10690">
    <property type="entry name" value="putative lor/sdh protein like domains"/>
    <property type="match status" value="1"/>
</dbReference>
<name>A0ABS8N811_9CLOT</name>
<dbReference type="Proteomes" id="UP001165422">
    <property type="component" value="Unassembled WGS sequence"/>
</dbReference>